<gene>
    <name evidence="1" type="ORF">CHARACLAT_012081</name>
</gene>
<evidence type="ECO:0000313" key="1">
    <source>
        <dbReference type="EMBL" id="MED6287013.1"/>
    </source>
</evidence>
<protein>
    <submittedName>
        <fullName evidence="1">Uncharacterized protein</fullName>
    </submittedName>
</protein>
<evidence type="ECO:0000313" key="2">
    <source>
        <dbReference type="Proteomes" id="UP001352852"/>
    </source>
</evidence>
<dbReference type="EMBL" id="JAHUTJ010058208">
    <property type="protein sequence ID" value="MED6287013.1"/>
    <property type="molecule type" value="Genomic_DNA"/>
</dbReference>
<dbReference type="Proteomes" id="UP001352852">
    <property type="component" value="Unassembled WGS sequence"/>
</dbReference>
<sequence length="68" mass="7895">MFLNYGRKLQFLEKPTNSMKGPTQDVNPGFPFCEHFSWDDATEVHILRDKSLQANLSSTRQFSEELES</sequence>
<reference evidence="1 2" key="1">
    <citation type="submission" date="2021-06" db="EMBL/GenBank/DDBJ databases">
        <authorList>
            <person name="Palmer J.M."/>
        </authorList>
    </citation>
    <scope>NUCLEOTIDE SEQUENCE [LARGE SCALE GENOMIC DNA]</scope>
    <source>
        <strain evidence="1 2">CL_MEX2019</strain>
        <tissue evidence="1">Muscle</tissue>
    </source>
</reference>
<keyword evidence="2" id="KW-1185">Reference proteome</keyword>
<accession>A0ABU7EIE0</accession>
<proteinExistence type="predicted"/>
<comment type="caution">
    <text evidence="1">The sequence shown here is derived from an EMBL/GenBank/DDBJ whole genome shotgun (WGS) entry which is preliminary data.</text>
</comment>
<name>A0ABU7EIE0_9TELE</name>
<organism evidence="1 2">
    <name type="scientific">Characodon lateralis</name>
    <dbReference type="NCBI Taxonomy" id="208331"/>
    <lineage>
        <taxon>Eukaryota</taxon>
        <taxon>Metazoa</taxon>
        <taxon>Chordata</taxon>
        <taxon>Craniata</taxon>
        <taxon>Vertebrata</taxon>
        <taxon>Euteleostomi</taxon>
        <taxon>Actinopterygii</taxon>
        <taxon>Neopterygii</taxon>
        <taxon>Teleostei</taxon>
        <taxon>Neoteleostei</taxon>
        <taxon>Acanthomorphata</taxon>
        <taxon>Ovalentaria</taxon>
        <taxon>Atherinomorphae</taxon>
        <taxon>Cyprinodontiformes</taxon>
        <taxon>Goodeidae</taxon>
        <taxon>Characodon</taxon>
    </lineage>
</organism>